<feature type="transmembrane region" description="Helical" evidence="6">
    <location>
        <begin position="334"/>
        <end position="355"/>
    </location>
</feature>
<dbReference type="Proteomes" id="UP000198862">
    <property type="component" value="Unassembled WGS sequence"/>
</dbReference>
<feature type="transmembrane region" description="Helical" evidence="6">
    <location>
        <begin position="42"/>
        <end position="64"/>
    </location>
</feature>
<organism evidence="7 8">
    <name type="scientific">Pseudoalteromonas denitrificans DSM 6059</name>
    <dbReference type="NCBI Taxonomy" id="1123010"/>
    <lineage>
        <taxon>Bacteria</taxon>
        <taxon>Pseudomonadati</taxon>
        <taxon>Pseudomonadota</taxon>
        <taxon>Gammaproteobacteria</taxon>
        <taxon>Alteromonadales</taxon>
        <taxon>Pseudoalteromonadaceae</taxon>
        <taxon>Pseudoalteromonas</taxon>
    </lineage>
</organism>
<dbReference type="PANTHER" id="PTHR30250:SF28">
    <property type="entry name" value="POLYSACCHARIDE BIOSYNTHESIS PROTEIN"/>
    <property type="match status" value="1"/>
</dbReference>
<keyword evidence="5 6" id="KW-0472">Membrane</keyword>
<feature type="transmembrane region" description="Helical" evidence="6">
    <location>
        <begin position="362"/>
        <end position="384"/>
    </location>
</feature>
<evidence type="ECO:0000313" key="8">
    <source>
        <dbReference type="Proteomes" id="UP000198862"/>
    </source>
</evidence>
<feature type="transmembrane region" description="Helical" evidence="6">
    <location>
        <begin position="113"/>
        <end position="136"/>
    </location>
</feature>
<feature type="transmembrane region" description="Helical" evidence="6">
    <location>
        <begin position="12"/>
        <end position="30"/>
    </location>
</feature>
<keyword evidence="4 6" id="KW-1133">Transmembrane helix</keyword>
<dbReference type="InterPro" id="IPR022324">
    <property type="entry name" value="Bacilysin_exporter_BacE_put"/>
</dbReference>
<dbReference type="PANTHER" id="PTHR30250">
    <property type="entry name" value="PST FAMILY PREDICTED COLANIC ACID TRANSPORTER"/>
    <property type="match status" value="1"/>
</dbReference>
<feature type="transmembrane region" description="Helical" evidence="6">
    <location>
        <begin position="230"/>
        <end position="251"/>
    </location>
</feature>
<proteinExistence type="predicted"/>
<dbReference type="EMBL" id="FOLO01000003">
    <property type="protein sequence ID" value="SFB95883.1"/>
    <property type="molecule type" value="Genomic_DNA"/>
</dbReference>
<dbReference type="GO" id="GO:0005886">
    <property type="term" value="C:plasma membrane"/>
    <property type="evidence" value="ECO:0007669"/>
    <property type="project" value="UniProtKB-SubCell"/>
</dbReference>
<feature type="transmembrane region" description="Helical" evidence="6">
    <location>
        <begin position="157"/>
        <end position="189"/>
    </location>
</feature>
<evidence type="ECO:0000256" key="6">
    <source>
        <dbReference type="SAM" id="Phobius"/>
    </source>
</evidence>
<feature type="transmembrane region" description="Helical" evidence="6">
    <location>
        <begin position="446"/>
        <end position="465"/>
    </location>
</feature>
<sequence length="475" mass="52462">MSTSFIKNTSKLLAGNAIGQLIGIIAIPIITRLYSVEVYGEFSSLLAISLILATLSTLSLHLAILIPKSEAEASKIFKLSLSLTYIFCLFISIVLYFFNEQVVSLLNIKSNSLIVYSIPVLVLLQSLYVTITYLGVRVKVFGQVSTSKVIEGISDRGIAILSGFSGFVFVGNLILARVASSVLAIMYLLPTLKRFQGYKKTAISNGFIVTKYKRYLQYNTPSMLLINSMLQLPVIIIAAYFSSVAAGLFAIANRLVNIPVTALGSAISKTFMQKIAEDKANDDMGKIKKNTDVFFTILVAFLLIPFSVLAVIGDSFFVIALGEKWADAGVLASFLSYFAMTTLLVQAFGGLFDVMNKQYIRLIFHVVNFIVRIGTLLLCIYLDYELAKTVLIYAIAATLMNVVAMGLLLRCVQQLQSLIFSLFSNIIPFILFHGLAAIVMCYLESILVTYSLITVLAILWFFMIGGMRKLKQFRK</sequence>
<comment type="subcellular location">
    <subcellularLocation>
        <location evidence="1">Cell membrane</location>
        <topology evidence="1">Multi-pass membrane protein</topology>
    </subcellularLocation>
</comment>
<keyword evidence="2" id="KW-1003">Cell membrane</keyword>
<evidence type="ECO:0000256" key="1">
    <source>
        <dbReference type="ARBA" id="ARBA00004651"/>
    </source>
</evidence>
<keyword evidence="3 6" id="KW-0812">Transmembrane</keyword>
<feature type="transmembrane region" description="Helical" evidence="6">
    <location>
        <begin position="76"/>
        <end position="98"/>
    </location>
</feature>
<dbReference type="AlphaFoldDB" id="A0A1I1FFH8"/>
<feature type="transmembrane region" description="Helical" evidence="6">
    <location>
        <begin position="293"/>
        <end position="322"/>
    </location>
</feature>
<reference evidence="7 8" key="1">
    <citation type="submission" date="2016-10" db="EMBL/GenBank/DDBJ databases">
        <authorList>
            <person name="de Groot N.N."/>
        </authorList>
    </citation>
    <scope>NUCLEOTIDE SEQUENCE [LARGE SCALE GENOMIC DNA]</scope>
    <source>
        <strain evidence="7 8">DSM 6059</strain>
    </source>
</reference>
<feature type="transmembrane region" description="Helical" evidence="6">
    <location>
        <begin position="390"/>
        <end position="409"/>
    </location>
</feature>
<dbReference type="OrthoDB" id="3831435at2"/>
<gene>
    <name evidence="7" type="ORF">SAMN02745724_00550</name>
</gene>
<evidence type="ECO:0000256" key="5">
    <source>
        <dbReference type="ARBA" id="ARBA00023136"/>
    </source>
</evidence>
<feature type="transmembrane region" description="Helical" evidence="6">
    <location>
        <begin position="418"/>
        <end position="440"/>
    </location>
</feature>
<protein>
    <submittedName>
        <fullName evidence="7">Membrane protein involved in the export of O-antigen and teichoic acid</fullName>
    </submittedName>
</protein>
<evidence type="ECO:0000256" key="4">
    <source>
        <dbReference type="ARBA" id="ARBA00022989"/>
    </source>
</evidence>
<dbReference type="PRINTS" id="PR01988">
    <property type="entry name" value="EXPORTERBACE"/>
</dbReference>
<evidence type="ECO:0000256" key="2">
    <source>
        <dbReference type="ARBA" id="ARBA00022475"/>
    </source>
</evidence>
<dbReference type="Pfam" id="PF13440">
    <property type="entry name" value="Polysacc_synt_3"/>
    <property type="match status" value="1"/>
</dbReference>
<dbReference type="RefSeq" id="WP_091979703.1">
    <property type="nucleotide sequence ID" value="NZ_FOLO01000003.1"/>
</dbReference>
<evidence type="ECO:0000313" key="7">
    <source>
        <dbReference type="EMBL" id="SFB95883.1"/>
    </source>
</evidence>
<keyword evidence="8" id="KW-1185">Reference proteome</keyword>
<accession>A0A1I1FFH8</accession>
<dbReference type="InterPro" id="IPR050833">
    <property type="entry name" value="Poly_Biosynth_Transport"/>
</dbReference>
<evidence type="ECO:0000256" key="3">
    <source>
        <dbReference type="ARBA" id="ARBA00022692"/>
    </source>
</evidence>
<name>A0A1I1FFH8_9GAMM</name>
<dbReference type="STRING" id="1123010.SAMN02745724_00550"/>